<protein>
    <recommendedName>
        <fullName evidence="6">TIMELESS-interacting protein</fullName>
    </recommendedName>
</protein>
<feature type="compositionally biased region" description="Polar residues" evidence="7">
    <location>
        <begin position="72"/>
        <end position="82"/>
    </location>
</feature>
<feature type="region of interest" description="Disordered" evidence="7">
    <location>
        <begin position="1"/>
        <end position="27"/>
    </location>
</feature>
<dbReference type="OMA" id="MNDQQDD"/>
<dbReference type="GO" id="GO:0003677">
    <property type="term" value="F:DNA binding"/>
    <property type="evidence" value="ECO:0007669"/>
    <property type="project" value="TreeGrafter"/>
</dbReference>
<dbReference type="OrthoDB" id="437078at2759"/>
<evidence type="ECO:0000256" key="7">
    <source>
        <dbReference type="SAM" id="MobiDB-lite"/>
    </source>
</evidence>
<keyword evidence="4 6" id="KW-0539">Nucleus</keyword>
<comment type="subcellular location">
    <subcellularLocation>
        <location evidence="1 6">Nucleus</location>
    </subcellularLocation>
</comment>
<comment type="similarity">
    <text evidence="2 6">Belongs to the CSM3 family.</text>
</comment>
<evidence type="ECO:0000256" key="4">
    <source>
        <dbReference type="ARBA" id="ARBA00023242"/>
    </source>
</evidence>
<evidence type="ECO:0000313" key="9">
    <source>
        <dbReference type="EMBL" id="EFN77190.1"/>
    </source>
</evidence>
<keyword evidence="3 6" id="KW-0227">DNA damage</keyword>
<feature type="compositionally biased region" description="Basic and acidic residues" evidence="7">
    <location>
        <begin position="84"/>
        <end position="98"/>
    </location>
</feature>
<dbReference type="EMBL" id="GL452462">
    <property type="protein sequence ID" value="EFN77190.1"/>
    <property type="molecule type" value="Genomic_DNA"/>
</dbReference>
<evidence type="ECO:0000256" key="5">
    <source>
        <dbReference type="ARBA" id="ARBA00023306"/>
    </source>
</evidence>
<dbReference type="GO" id="GO:0000076">
    <property type="term" value="P:DNA replication checkpoint signaling"/>
    <property type="evidence" value="ECO:0007669"/>
    <property type="project" value="UniProtKB-UniRule"/>
</dbReference>
<dbReference type="GO" id="GO:0031298">
    <property type="term" value="C:replication fork protection complex"/>
    <property type="evidence" value="ECO:0007669"/>
    <property type="project" value="TreeGrafter"/>
</dbReference>
<dbReference type="Proteomes" id="UP000008237">
    <property type="component" value="Unassembled WGS sequence"/>
</dbReference>
<evidence type="ECO:0000256" key="2">
    <source>
        <dbReference type="ARBA" id="ARBA00006075"/>
    </source>
</evidence>
<evidence type="ECO:0000256" key="3">
    <source>
        <dbReference type="ARBA" id="ARBA00022763"/>
    </source>
</evidence>
<feature type="domain" description="Chromosome segregation in meiosis protein 3" evidence="8">
    <location>
        <begin position="113"/>
        <end position="194"/>
    </location>
</feature>
<dbReference type="GO" id="GO:0031297">
    <property type="term" value="P:replication fork processing"/>
    <property type="evidence" value="ECO:0007669"/>
    <property type="project" value="UniProtKB-UniRule"/>
</dbReference>
<dbReference type="Pfam" id="PF07962">
    <property type="entry name" value="Swi3"/>
    <property type="match status" value="1"/>
</dbReference>
<comment type="function">
    <text evidence="6">Plays an important role in the control of DNA replication and the maintenance of replication fork stability.</text>
</comment>
<accession>E2C4F3</accession>
<name>E2C4F3_HARSA</name>
<organism evidence="10">
    <name type="scientific">Harpegnathos saltator</name>
    <name type="common">Jerdon's jumping ant</name>
    <dbReference type="NCBI Taxonomy" id="610380"/>
    <lineage>
        <taxon>Eukaryota</taxon>
        <taxon>Metazoa</taxon>
        <taxon>Ecdysozoa</taxon>
        <taxon>Arthropoda</taxon>
        <taxon>Hexapoda</taxon>
        <taxon>Insecta</taxon>
        <taxon>Pterygota</taxon>
        <taxon>Neoptera</taxon>
        <taxon>Endopterygota</taxon>
        <taxon>Hymenoptera</taxon>
        <taxon>Apocrita</taxon>
        <taxon>Aculeata</taxon>
        <taxon>Formicoidea</taxon>
        <taxon>Formicidae</taxon>
        <taxon>Ponerinae</taxon>
        <taxon>Ponerini</taxon>
        <taxon>Harpegnathos</taxon>
    </lineage>
</organism>
<keyword evidence="10" id="KW-1185">Reference proteome</keyword>
<dbReference type="InterPro" id="IPR012923">
    <property type="entry name" value="Csm3"/>
</dbReference>
<dbReference type="InParanoid" id="E2C4F3"/>
<feature type="compositionally biased region" description="Basic and acidic residues" evidence="7">
    <location>
        <begin position="17"/>
        <end position="27"/>
    </location>
</feature>
<dbReference type="FunCoup" id="E2C4F3">
    <property type="interactions" value="874"/>
</dbReference>
<dbReference type="STRING" id="610380.E2C4F3"/>
<keyword evidence="5 6" id="KW-0131">Cell cycle</keyword>
<reference evidence="9 10" key="1">
    <citation type="journal article" date="2010" name="Science">
        <title>Genomic comparison of the ants Camponotus floridanus and Harpegnathos saltator.</title>
        <authorList>
            <person name="Bonasio R."/>
            <person name="Zhang G."/>
            <person name="Ye C."/>
            <person name="Mutti N.S."/>
            <person name="Fang X."/>
            <person name="Qin N."/>
            <person name="Donahue G."/>
            <person name="Yang P."/>
            <person name="Li Q."/>
            <person name="Li C."/>
            <person name="Zhang P."/>
            <person name="Huang Z."/>
            <person name="Berger S.L."/>
            <person name="Reinberg D."/>
            <person name="Wang J."/>
            <person name="Liebig J."/>
        </authorList>
    </citation>
    <scope>NUCLEOTIDE SEQUENCE [LARGE SCALE GENOMIC DNA]</scope>
    <source>
        <strain evidence="9 10">R22 G/1</strain>
    </source>
</reference>
<gene>
    <name evidence="9" type="ORF">EAI_03938</name>
</gene>
<proteinExistence type="inferred from homology"/>
<evidence type="ECO:0000256" key="6">
    <source>
        <dbReference type="RuleBase" id="RU366049"/>
    </source>
</evidence>
<evidence type="ECO:0000313" key="10">
    <source>
        <dbReference type="Proteomes" id="UP000008237"/>
    </source>
</evidence>
<dbReference type="AlphaFoldDB" id="E2C4F3"/>
<dbReference type="GO" id="GO:0006974">
    <property type="term" value="P:DNA damage response"/>
    <property type="evidence" value="ECO:0007669"/>
    <property type="project" value="UniProtKB-KW"/>
</dbReference>
<feature type="region of interest" description="Disordered" evidence="7">
    <location>
        <begin position="67"/>
        <end position="102"/>
    </location>
</feature>
<dbReference type="InterPro" id="IPR040038">
    <property type="entry name" value="TIPIN/Csm3/Swi3"/>
</dbReference>
<sequence>MPGTPIEQDNNMLGKLQNERSPDEPKCETVDPIYVTIFIFNQKVYTIMANTFDYEGDENIIAHYEDQESDGEQGSLNEAEATSDNDKDNETGTKRKIDPSTSKAHVIRNPVPKLNTERLKGPNGIQTIEKYFEGFKFYGKGYEKVDLNRIMKRLEHWSHRLFPKYHFDDFLARAEQLGSKKDLQVYMKKYRLDMIISDDGLIINNNEDNEEDQQESVPLDDFDLLITEQIQKQKQAKTQVSTLAATSASEDAFDELLMQPNNISNSQVQTMSTTGNELSDDIKEKIERNKQLAIQRRLQRQNEQEEIKRKKLATNEFESMNLENPSENSNLIVNDEVDTSQLDNISSQTNENINKITCTDKSEMNIK</sequence>
<dbReference type="PANTHER" id="PTHR13220:SF11">
    <property type="entry name" value="TIMELESS-INTERACTING PROTEIN"/>
    <property type="match status" value="1"/>
</dbReference>
<evidence type="ECO:0000259" key="8">
    <source>
        <dbReference type="Pfam" id="PF07962"/>
    </source>
</evidence>
<dbReference type="GO" id="GO:0043111">
    <property type="term" value="P:replication fork arrest"/>
    <property type="evidence" value="ECO:0007669"/>
    <property type="project" value="TreeGrafter"/>
</dbReference>
<evidence type="ECO:0000256" key="1">
    <source>
        <dbReference type="ARBA" id="ARBA00004123"/>
    </source>
</evidence>
<dbReference type="PANTHER" id="PTHR13220">
    <property type="entry name" value="TIMELESS INTERACTING-RELATED"/>
    <property type="match status" value="1"/>
</dbReference>